<gene>
    <name evidence="1" type="ORF">B0I33_10988</name>
</gene>
<organism evidence="1 2">
    <name type="scientific">Prauserella shujinwangii</name>
    <dbReference type="NCBI Taxonomy" id="1453103"/>
    <lineage>
        <taxon>Bacteria</taxon>
        <taxon>Bacillati</taxon>
        <taxon>Actinomycetota</taxon>
        <taxon>Actinomycetes</taxon>
        <taxon>Pseudonocardiales</taxon>
        <taxon>Pseudonocardiaceae</taxon>
        <taxon>Prauserella</taxon>
    </lineage>
</organism>
<protein>
    <submittedName>
        <fullName evidence="1">Uncharacterized protein</fullName>
    </submittedName>
</protein>
<dbReference type="OrthoDB" id="3555895at2"/>
<dbReference type="RefSeq" id="WP_106180639.1">
    <property type="nucleotide sequence ID" value="NZ_PVNH01000009.1"/>
</dbReference>
<dbReference type="EMBL" id="PVNH01000009">
    <property type="protein sequence ID" value="PRX45425.1"/>
    <property type="molecule type" value="Genomic_DNA"/>
</dbReference>
<name>A0A2T0LQ05_9PSEU</name>
<keyword evidence="2" id="KW-1185">Reference proteome</keyword>
<sequence length="130" mass="14161">MGLQSIWIRTLSDGLVRADQVIGVDSHRTPALTGKPSRWLLDVTLAVPAGSGNTDGWDVAELHRTLTQTDWHPAQAPEDLARLLSGLRHRDIAGIITAVPDRDRIRFEFQRFETTADGADAVEGTAEPPG</sequence>
<dbReference type="Proteomes" id="UP000238362">
    <property type="component" value="Unassembled WGS sequence"/>
</dbReference>
<evidence type="ECO:0000313" key="1">
    <source>
        <dbReference type="EMBL" id="PRX45425.1"/>
    </source>
</evidence>
<evidence type="ECO:0000313" key="2">
    <source>
        <dbReference type="Proteomes" id="UP000238362"/>
    </source>
</evidence>
<dbReference type="AlphaFoldDB" id="A0A2T0LQ05"/>
<proteinExistence type="predicted"/>
<accession>A0A2T0LQ05</accession>
<reference evidence="1 2" key="1">
    <citation type="submission" date="2018-03" db="EMBL/GenBank/DDBJ databases">
        <title>Genomic Encyclopedia of Type Strains, Phase III (KMG-III): the genomes of soil and plant-associated and newly described type strains.</title>
        <authorList>
            <person name="Whitman W."/>
        </authorList>
    </citation>
    <scope>NUCLEOTIDE SEQUENCE [LARGE SCALE GENOMIC DNA]</scope>
    <source>
        <strain evidence="1 2">CGMCC 4.7125</strain>
    </source>
</reference>
<comment type="caution">
    <text evidence="1">The sequence shown here is derived from an EMBL/GenBank/DDBJ whole genome shotgun (WGS) entry which is preliminary data.</text>
</comment>